<comment type="caution">
    <text evidence="1">The sequence shown here is derived from an EMBL/GenBank/DDBJ whole genome shotgun (WGS) entry which is preliminary data.</text>
</comment>
<accession>A0A5B7GG61</accession>
<dbReference type="EMBL" id="VSRR010013900">
    <property type="protein sequence ID" value="MPC56385.1"/>
    <property type="molecule type" value="Genomic_DNA"/>
</dbReference>
<sequence>MESAFVVPIFAGVENEAEKSTLDLVFGILLRKLTVNLRPLPSRPVKAEKRRGECSACVQPRLL</sequence>
<reference evidence="1 2" key="1">
    <citation type="submission" date="2019-05" db="EMBL/GenBank/DDBJ databases">
        <title>Another draft genome of Portunus trituberculatus and its Hox gene families provides insights of decapod evolution.</title>
        <authorList>
            <person name="Jeong J.-H."/>
            <person name="Song I."/>
            <person name="Kim S."/>
            <person name="Choi T."/>
            <person name="Kim D."/>
            <person name="Ryu S."/>
            <person name="Kim W."/>
        </authorList>
    </citation>
    <scope>NUCLEOTIDE SEQUENCE [LARGE SCALE GENOMIC DNA]</scope>
    <source>
        <tissue evidence="1">Muscle</tissue>
    </source>
</reference>
<evidence type="ECO:0000313" key="2">
    <source>
        <dbReference type="Proteomes" id="UP000324222"/>
    </source>
</evidence>
<evidence type="ECO:0000313" key="1">
    <source>
        <dbReference type="EMBL" id="MPC56385.1"/>
    </source>
</evidence>
<organism evidence="1 2">
    <name type="scientific">Portunus trituberculatus</name>
    <name type="common">Swimming crab</name>
    <name type="synonym">Neptunus trituberculatus</name>
    <dbReference type="NCBI Taxonomy" id="210409"/>
    <lineage>
        <taxon>Eukaryota</taxon>
        <taxon>Metazoa</taxon>
        <taxon>Ecdysozoa</taxon>
        <taxon>Arthropoda</taxon>
        <taxon>Crustacea</taxon>
        <taxon>Multicrustacea</taxon>
        <taxon>Malacostraca</taxon>
        <taxon>Eumalacostraca</taxon>
        <taxon>Eucarida</taxon>
        <taxon>Decapoda</taxon>
        <taxon>Pleocyemata</taxon>
        <taxon>Brachyura</taxon>
        <taxon>Eubrachyura</taxon>
        <taxon>Portunoidea</taxon>
        <taxon>Portunidae</taxon>
        <taxon>Portuninae</taxon>
        <taxon>Portunus</taxon>
    </lineage>
</organism>
<proteinExistence type="predicted"/>
<keyword evidence="2" id="KW-1185">Reference proteome</keyword>
<name>A0A5B7GG61_PORTR</name>
<dbReference type="AlphaFoldDB" id="A0A5B7GG61"/>
<gene>
    <name evidence="1" type="ORF">E2C01_050345</name>
</gene>
<protein>
    <submittedName>
        <fullName evidence="1">Uncharacterized protein</fullName>
    </submittedName>
</protein>
<dbReference type="Proteomes" id="UP000324222">
    <property type="component" value="Unassembled WGS sequence"/>
</dbReference>